<evidence type="ECO:0000313" key="1">
    <source>
        <dbReference type="EMBL" id="KAH3813975.1"/>
    </source>
</evidence>
<dbReference type="InterPro" id="IPR013783">
    <property type="entry name" value="Ig-like_fold"/>
</dbReference>
<keyword evidence="2" id="KW-1185">Reference proteome</keyword>
<reference evidence="1" key="2">
    <citation type="submission" date="2020-11" db="EMBL/GenBank/DDBJ databases">
        <authorList>
            <person name="McCartney M.A."/>
            <person name="Auch B."/>
            <person name="Kono T."/>
            <person name="Mallez S."/>
            <person name="Becker A."/>
            <person name="Gohl D.M."/>
            <person name="Silverstein K.A.T."/>
            <person name="Koren S."/>
            <person name="Bechman K.B."/>
            <person name="Herman A."/>
            <person name="Abrahante J.E."/>
            <person name="Garbe J."/>
        </authorList>
    </citation>
    <scope>NUCLEOTIDE SEQUENCE</scope>
    <source>
        <strain evidence="1">Duluth1</strain>
        <tissue evidence="1">Whole animal</tissue>
    </source>
</reference>
<organism evidence="1 2">
    <name type="scientific">Dreissena polymorpha</name>
    <name type="common">Zebra mussel</name>
    <name type="synonym">Mytilus polymorpha</name>
    <dbReference type="NCBI Taxonomy" id="45954"/>
    <lineage>
        <taxon>Eukaryota</taxon>
        <taxon>Metazoa</taxon>
        <taxon>Spiralia</taxon>
        <taxon>Lophotrochozoa</taxon>
        <taxon>Mollusca</taxon>
        <taxon>Bivalvia</taxon>
        <taxon>Autobranchia</taxon>
        <taxon>Heteroconchia</taxon>
        <taxon>Euheterodonta</taxon>
        <taxon>Imparidentia</taxon>
        <taxon>Neoheterodontei</taxon>
        <taxon>Myida</taxon>
        <taxon>Dreissenoidea</taxon>
        <taxon>Dreissenidae</taxon>
        <taxon>Dreissena</taxon>
    </lineage>
</organism>
<proteinExistence type="predicted"/>
<gene>
    <name evidence="1" type="ORF">DPMN_142449</name>
</gene>
<name>A0A9D4GFE1_DREPO</name>
<protein>
    <submittedName>
        <fullName evidence="1">Uncharacterized protein</fullName>
    </submittedName>
</protein>
<dbReference type="Proteomes" id="UP000828390">
    <property type="component" value="Unassembled WGS sequence"/>
</dbReference>
<dbReference type="AlphaFoldDB" id="A0A9D4GFE1"/>
<reference evidence="1" key="1">
    <citation type="journal article" date="2019" name="bioRxiv">
        <title>The Genome of the Zebra Mussel, Dreissena polymorpha: A Resource for Invasive Species Research.</title>
        <authorList>
            <person name="McCartney M.A."/>
            <person name="Auch B."/>
            <person name="Kono T."/>
            <person name="Mallez S."/>
            <person name="Zhang Y."/>
            <person name="Obille A."/>
            <person name="Becker A."/>
            <person name="Abrahante J.E."/>
            <person name="Garbe J."/>
            <person name="Badalamenti J.P."/>
            <person name="Herman A."/>
            <person name="Mangelson H."/>
            <person name="Liachko I."/>
            <person name="Sullivan S."/>
            <person name="Sone E.D."/>
            <person name="Koren S."/>
            <person name="Silverstein K.A.T."/>
            <person name="Beckman K.B."/>
            <person name="Gohl D.M."/>
        </authorList>
    </citation>
    <scope>NUCLEOTIDE SEQUENCE</scope>
    <source>
        <strain evidence="1">Duluth1</strain>
        <tissue evidence="1">Whole animal</tissue>
    </source>
</reference>
<evidence type="ECO:0000313" key="2">
    <source>
        <dbReference type="Proteomes" id="UP000828390"/>
    </source>
</evidence>
<dbReference type="EMBL" id="JAIWYP010000006">
    <property type="protein sequence ID" value="KAH3813975.1"/>
    <property type="molecule type" value="Genomic_DNA"/>
</dbReference>
<accession>A0A9D4GFE1</accession>
<comment type="caution">
    <text evidence="1">The sequence shown here is derived from an EMBL/GenBank/DDBJ whole genome shotgun (WGS) entry which is preliminary data.</text>
</comment>
<sequence length="69" mass="7615">MSTIAITPTVEDHGSTVYCNVSNGYKQIISNRRLNLDVLVFPSRPTIQHKSVIISDNITVILNSTVSLE</sequence>
<dbReference type="Gene3D" id="2.60.40.10">
    <property type="entry name" value="Immunoglobulins"/>
    <property type="match status" value="1"/>
</dbReference>